<gene>
    <name evidence="2" type="ORF">GCM10025868_10730</name>
</gene>
<accession>A0ABQ6JCB7</accession>
<dbReference type="Proteomes" id="UP001157017">
    <property type="component" value="Unassembled WGS sequence"/>
</dbReference>
<organism evidence="2 3">
    <name type="scientific">Angustibacter aerolatus</name>
    <dbReference type="NCBI Taxonomy" id="1162965"/>
    <lineage>
        <taxon>Bacteria</taxon>
        <taxon>Bacillati</taxon>
        <taxon>Actinomycetota</taxon>
        <taxon>Actinomycetes</taxon>
        <taxon>Kineosporiales</taxon>
        <taxon>Kineosporiaceae</taxon>
    </lineage>
</organism>
<sequence>MPSGPINTIDGGFAMAERFDLDPVVVVGEGAHAVPTTRHPIRLSRTPAGYRLPPPGLDEHGAEPAGLAQRAGRPGGRR</sequence>
<evidence type="ECO:0000313" key="2">
    <source>
        <dbReference type="EMBL" id="GMA85823.1"/>
    </source>
</evidence>
<name>A0ABQ6JCB7_9ACTN</name>
<feature type="region of interest" description="Disordered" evidence="1">
    <location>
        <begin position="44"/>
        <end position="78"/>
    </location>
</feature>
<protein>
    <recommendedName>
        <fullName evidence="4">PNPLA domain-containing protein</fullName>
    </recommendedName>
</protein>
<dbReference type="SUPFAM" id="SSF89796">
    <property type="entry name" value="CoA-transferase family III (CaiB/BaiF)"/>
    <property type="match status" value="1"/>
</dbReference>
<dbReference type="InterPro" id="IPR023606">
    <property type="entry name" value="CoA-Trfase_III_dom_1_sf"/>
</dbReference>
<evidence type="ECO:0008006" key="4">
    <source>
        <dbReference type="Google" id="ProtNLM"/>
    </source>
</evidence>
<comment type="caution">
    <text evidence="2">The sequence shown here is derived from an EMBL/GenBank/DDBJ whole genome shotgun (WGS) entry which is preliminary data.</text>
</comment>
<proteinExistence type="predicted"/>
<keyword evidence="3" id="KW-1185">Reference proteome</keyword>
<reference evidence="3" key="1">
    <citation type="journal article" date="2019" name="Int. J. Syst. Evol. Microbiol.">
        <title>The Global Catalogue of Microorganisms (GCM) 10K type strain sequencing project: providing services to taxonomists for standard genome sequencing and annotation.</title>
        <authorList>
            <consortium name="The Broad Institute Genomics Platform"/>
            <consortium name="The Broad Institute Genome Sequencing Center for Infectious Disease"/>
            <person name="Wu L."/>
            <person name="Ma J."/>
        </authorList>
    </citation>
    <scope>NUCLEOTIDE SEQUENCE [LARGE SCALE GENOMIC DNA]</scope>
    <source>
        <strain evidence="3">NBRC 108730</strain>
    </source>
</reference>
<evidence type="ECO:0000256" key="1">
    <source>
        <dbReference type="SAM" id="MobiDB-lite"/>
    </source>
</evidence>
<evidence type="ECO:0000313" key="3">
    <source>
        <dbReference type="Proteomes" id="UP001157017"/>
    </source>
</evidence>
<dbReference type="EMBL" id="BSUZ01000001">
    <property type="protein sequence ID" value="GMA85823.1"/>
    <property type="molecule type" value="Genomic_DNA"/>
</dbReference>